<protein>
    <submittedName>
        <fullName evidence="2">Uncharacterized protein</fullName>
    </submittedName>
</protein>
<evidence type="ECO:0000313" key="3">
    <source>
        <dbReference type="Proteomes" id="UP001454036"/>
    </source>
</evidence>
<dbReference type="PANTHER" id="PTHR34112">
    <property type="entry name" value="C-JUN-AMINO-TERMINAL KINASE-INTERACTING PROTEIN"/>
    <property type="match status" value="1"/>
</dbReference>
<proteinExistence type="predicted"/>
<feature type="compositionally biased region" description="Polar residues" evidence="1">
    <location>
        <begin position="14"/>
        <end position="31"/>
    </location>
</feature>
<comment type="caution">
    <text evidence="2">The sequence shown here is derived from an EMBL/GenBank/DDBJ whole genome shotgun (WGS) entry which is preliminary data.</text>
</comment>
<feature type="region of interest" description="Disordered" evidence="1">
    <location>
        <begin position="1"/>
        <end position="104"/>
    </location>
</feature>
<reference evidence="2 3" key="1">
    <citation type="submission" date="2024-01" db="EMBL/GenBank/DDBJ databases">
        <title>The complete chloroplast genome sequence of Lithospermum erythrorhizon: insights into the phylogenetic relationship among Boraginaceae species and the maternal lineages of purple gromwells.</title>
        <authorList>
            <person name="Okada T."/>
            <person name="Watanabe K."/>
        </authorList>
    </citation>
    <scope>NUCLEOTIDE SEQUENCE [LARGE SCALE GENOMIC DNA]</scope>
</reference>
<feature type="compositionally biased region" description="Basic and acidic residues" evidence="1">
    <location>
        <begin position="149"/>
        <end position="160"/>
    </location>
</feature>
<dbReference type="EMBL" id="BAABME010002841">
    <property type="protein sequence ID" value="GAA0156349.1"/>
    <property type="molecule type" value="Genomic_DNA"/>
</dbReference>
<evidence type="ECO:0000313" key="2">
    <source>
        <dbReference type="EMBL" id="GAA0156349.1"/>
    </source>
</evidence>
<feature type="compositionally biased region" description="Polar residues" evidence="1">
    <location>
        <begin position="40"/>
        <end position="62"/>
    </location>
</feature>
<name>A0AAV3PWY4_LITER</name>
<dbReference type="AlphaFoldDB" id="A0AAV3PWY4"/>
<dbReference type="Proteomes" id="UP001454036">
    <property type="component" value="Unassembled WGS sequence"/>
</dbReference>
<accession>A0AAV3PWY4</accession>
<sequence>MMDKSEPTFVPQWLRSNGSVTGNGTSINALSPPSLHSDDYGTSNVVRKNSSSTSDQNLGRSSASERIKSSCFWRSSSNNGPSNLRTTSSFGRNQRDRGRDDNIYEYSNKDRTILGDFRCRDSSDSLKNNSLSRVERNSLRRSHSMIADQRGETWPRKVETSPKTAYKSKNNNVNPAPDNGHVHKASFEQNFPSLGVEEKLAAFEIRRVPSPGPSLAIHSSQVSASAMRGSGMWTSALAEVPGIVKSNETGVSSAKADALGLPTTASGISTGLSMAETVAQGPPQLQTTPQLSTESQRQELAIKQSRQLIPVTPSLPKALVSNPPEKSKAKIGYPHLILSQRGVAVKPDISKTSNIGKLQVLKPIRERNDSSLQPIDNLNPTCEKAVSSVPDATHSVSASSYVRTQVNNYGHPVAERKHVPPLLEKRPISQSQTQSRNDFFSLMRKKSVPNSSTESFPAISASHKKLGEDEGEGEVATSPVQSEEVPVLANIHVVNSSKDRIMKTSNGYSCNGCESLHSKRNGSLCNSSLFSEEEEAAFLRSLGWEENTEEGGLTDEEISAFYKDLNKYINSKPPCKIQQGMPRFLLALESQIGRVAGISINSSSSKLES</sequence>
<feature type="region of interest" description="Disordered" evidence="1">
    <location>
        <begin position="148"/>
        <end position="176"/>
    </location>
</feature>
<evidence type="ECO:0000256" key="1">
    <source>
        <dbReference type="SAM" id="MobiDB-lite"/>
    </source>
</evidence>
<organism evidence="2 3">
    <name type="scientific">Lithospermum erythrorhizon</name>
    <name type="common">Purple gromwell</name>
    <name type="synonym">Lithospermum officinale var. erythrorhizon</name>
    <dbReference type="NCBI Taxonomy" id="34254"/>
    <lineage>
        <taxon>Eukaryota</taxon>
        <taxon>Viridiplantae</taxon>
        <taxon>Streptophyta</taxon>
        <taxon>Embryophyta</taxon>
        <taxon>Tracheophyta</taxon>
        <taxon>Spermatophyta</taxon>
        <taxon>Magnoliopsida</taxon>
        <taxon>eudicotyledons</taxon>
        <taxon>Gunneridae</taxon>
        <taxon>Pentapetalae</taxon>
        <taxon>asterids</taxon>
        <taxon>lamiids</taxon>
        <taxon>Boraginales</taxon>
        <taxon>Boraginaceae</taxon>
        <taxon>Boraginoideae</taxon>
        <taxon>Lithospermeae</taxon>
        <taxon>Lithospermum</taxon>
    </lineage>
</organism>
<feature type="compositionally biased region" description="Polar residues" evidence="1">
    <location>
        <begin position="72"/>
        <end position="90"/>
    </location>
</feature>
<feature type="compositionally biased region" description="Polar residues" evidence="1">
    <location>
        <begin position="161"/>
        <end position="174"/>
    </location>
</feature>
<keyword evidence="3" id="KW-1185">Reference proteome</keyword>
<dbReference type="PANTHER" id="PTHR34112:SF13">
    <property type="entry name" value="OS04G0448200 PROTEIN"/>
    <property type="match status" value="1"/>
</dbReference>
<feature type="compositionally biased region" description="Basic and acidic residues" evidence="1">
    <location>
        <begin position="93"/>
        <end position="104"/>
    </location>
</feature>
<gene>
    <name evidence="2" type="ORF">LIER_13865</name>
</gene>